<dbReference type="GO" id="GO:0016740">
    <property type="term" value="F:transferase activity"/>
    <property type="evidence" value="ECO:0007669"/>
    <property type="project" value="UniProtKB-KW"/>
</dbReference>
<dbReference type="Proteomes" id="UP001335737">
    <property type="component" value="Unassembled WGS sequence"/>
</dbReference>
<accession>A0ABU6KJS7</accession>
<keyword evidence="2" id="KW-0808">Transferase</keyword>
<dbReference type="SUPFAM" id="SSF55729">
    <property type="entry name" value="Acyl-CoA N-acyltransferases (Nat)"/>
    <property type="match status" value="1"/>
</dbReference>
<evidence type="ECO:0000313" key="3">
    <source>
        <dbReference type="Proteomes" id="UP001335737"/>
    </source>
</evidence>
<keyword evidence="3" id="KW-1185">Reference proteome</keyword>
<gene>
    <name evidence="2" type="ORF">QGM71_16610</name>
</gene>
<evidence type="ECO:0000259" key="1">
    <source>
        <dbReference type="PROSITE" id="PS51186"/>
    </source>
</evidence>
<dbReference type="EC" id="2.-.-.-" evidence="2"/>
<feature type="domain" description="N-acetyltransferase" evidence="1">
    <location>
        <begin position="21"/>
        <end position="167"/>
    </location>
</feature>
<evidence type="ECO:0000313" key="2">
    <source>
        <dbReference type="EMBL" id="MEC5425109.1"/>
    </source>
</evidence>
<dbReference type="PANTHER" id="PTHR43441">
    <property type="entry name" value="RIBOSOMAL-PROTEIN-SERINE ACETYLTRANSFERASE"/>
    <property type="match status" value="1"/>
</dbReference>
<proteinExistence type="predicted"/>
<reference evidence="2 3" key="1">
    <citation type="journal article" date="2024" name="Int. J. Syst. Evol. Microbiol.">
        <title>Virgibacillus tibetensis sp. nov., isolated from salt lake on the Tibetan Plateau of China.</title>
        <authorList>
            <person name="Phurbu D."/>
            <person name="Liu Z.-X."/>
            <person name="Wang R."/>
            <person name="Zheng Y.-Y."/>
            <person name="Liu H.-C."/>
            <person name="Zhou Y.-G."/>
            <person name="Yu Y.-J."/>
            <person name="Li A.-H."/>
        </authorList>
    </citation>
    <scope>NUCLEOTIDE SEQUENCE [LARGE SCALE GENOMIC DNA]</scope>
    <source>
        <strain evidence="2 3">C22-A2</strain>
    </source>
</reference>
<dbReference type="PROSITE" id="PS51186">
    <property type="entry name" value="GNAT"/>
    <property type="match status" value="1"/>
</dbReference>
<sequence>MFSLEIDEHITIKLLAVRNAEELYKLTDGSRDQLREWLAWVDTTKSSDDSSAFIEHTIQSFKENKSLTTGIFFKDELAGTAGFNSFDWINKIGYIGYWLAPLYQGQGIMTRVTQTLTDYAFNELNLNRVDIRAAYENKKSRAIPERLGFVKEGQIRQAEWLYDHYVDHVVYGMLESEWKKQ</sequence>
<dbReference type="EMBL" id="JARZFX010000010">
    <property type="protein sequence ID" value="MEC5425109.1"/>
    <property type="molecule type" value="Genomic_DNA"/>
</dbReference>
<dbReference type="Gene3D" id="3.40.630.30">
    <property type="match status" value="1"/>
</dbReference>
<dbReference type="CDD" id="cd04301">
    <property type="entry name" value="NAT_SF"/>
    <property type="match status" value="1"/>
</dbReference>
<comment type="caution">
    <text evidence="2">The sequence shown here is derived from an EMBL/GenBank/DDBJ whole genome shotgun (WGS) entry which is preliminary data.</text>
</comment>
<name>A0ABU6KJS7_9BACI</name>
<dbReference type="RefSeq" id="WP_327608664.1">
    <property type="nucleotide sequence ID" value="NZ_JARZFX010000010.1"/>
</dbReference>
<dbReference type="InterPro" id="IPR016181">
    <property type="entry name" value="Acyl_CoA_acyltransferase"/>
</dbReference>
<dbReference type="Pfam" id="PF13302">
    <property type="entry name" value="Acetyltransf_3"/>
    <property type="match status" value="1"/>
</dbReference>
<organism evidence="2 3">
    <name type="scientific">Virgibacillus tibetensis</name>
    <dbReference type="NCBI Taxonomy" id="3042313"/>
    <lineage>
        <taxon>Bacteria</taxon>
        <taxon>Bacillati</taxon>
        <taxon>Bacillota</taxon>
        <taxon>Bacilli</taxon>
        <taxon>Bacillales</taxon>
        <taxon>Bacillaceae</taxon>
        <taxon>Virgibacillus</taxon>
    </lineage>
</organism>
<protein>
    <submittedName>
        <fullName evidence="2">GNAT family protein</fullName>
        <ecNumber evidence="2">2.-.-.-</ecNumber>
    </submittedName>
</protein>
<dbReference type="InterPro" id="IPR000182">
    <property type="entry name" value="GNAT_dom"/>
</dbReference>
<dbReference type="PANTHER" id="PTHR43441:SF12">
    <property type="entry name" value="RIBOSOMAL N-ACETYLTRANSFERASE YDAF-RELATED"/>
    <property type="match status" value="1"/>
</dbReference>
<dbReference type="InterPro" id="IPR051908">
    <property type="entry name" value="Ribosomal_N-acetyltransferase"/>
</dbReference>